<dbReference type="InterPro" id="IPR000073">
    <property type="entry name" value="AB_hydrolase_1"/>
</dbReference>
<dbReference type="PRINTS" id="PR00111">
    <property type="entry name" value="ABHYDROLASE"/>
</dbReference>
<dbReference type="SMART" id="SM00456">
    <property type="entry name" value="WW"/>
    <property type="match status" value="1"/>
</dbReference>
<dbReference type="InterPro" id="IPR029058">
    <property type="entry name" value="AB_hydrolase_fold"/>
</dbReference>
<sequence length="518" mass="57292">MAWKVMAITRDKGMLMLSCCIAMMGCSMAWIPTSPLFLSSGRMQGSVKSLNSPISNLGKSCDARSTKSGIVGLAMGWTEEERLQREAARQEREEKIRREREERQRKLAEMDETMSQQKATTPSNMGGSGKEGFAIQDGNYGADAKGLFGWANNNPSSKNAIYDTEFINSAAGGGNVGEMMIALRGKGKTAESRETTIPGKNGKPLKIFYRQMGAVENSKLSPVLMVHGILDHSWSWRELMNKISSQGQPCLALDMPGSGYSAWPQPGFDFEWTEKDIKQVFTSFLDAVNVPRVTLVVQGFVYSQYALLWAFENPDRIDKIVILNTPLKIGTKLPFELQQYKLPFVSSFVAQDAMRAERFLEAGSAYAMDVADADRYREPFLESMMPGLAVVDAMKRYDHDAMLSRVTKMASTSKAPVLVAWGTSDKYLSTDEASSWAEETGKTFKAVQGSAGFQVQMDYPESVYDAIRGFIYSASSSPPPAAAASLPAGWQVFKDEATGRDYFYNSNTQATQWDRPQS</sequence>
<feature type="compositionally biased region" description="Basic and acidic residues" evidence="1">
    <location>
        <begin position="85"/>
        <end position="109"/>
    </location>
</feature>
<accession>A0A7S0HXX8</accession>
<dbReference type="InterPro" id="IPR036020">
    <property type="entry name" value="WW_dom_sf"/>
</dbReference>
<dbReference type="InterPro" id="IPR050228">
    <property type="entry name" value="Carboxylesterase_BioH"/>
</dbReference>
<dbReference type="PROSITE" id="PS50020">
    <property type="entry name" value="WW_DOMAIN_2"/>
    <property type="match status" value="1"/>
</dbReference>
<evidence type="ECO:0000313" key="3">
    <source>
        <dbReference type="EMBL" id="CAD8505289.1"/>
    </source>
</evidence>
<dbReference type="Gene3D" id="2.20.70.10">
    <property type="match status" value="1"/>
</dbReference>
<name>A0A7S0HXX8_9CRYP</name>
<gene>
    <name evidence="3" type="ORF">HPHI1048_LOCUS21987</name>
</gene>
<dbReference type="Gene3D" id="3.40.50.1820">
    <property type="entry name" value="alpha/beta hydrolase"/>
    <property type="match status" value="1"/>
</dbReference>
<dbReference type="PROSITE" id="PS01159">
    <property type="entry name" value="WW_DOMAIN_1"/>
    <property type="match status" value="1"/>
</dbReference>
<dbReference type="EMBL" id="HBEO01032481">
    <property type="protein sequence ID" value="CAD8505289.1"/>
    <property type="molecule type" value="Transcribed_RNA"/>
</dbReference>
<dbReference type="SUPFAM" id="SSF51045">
    <property type="entry name" value="WW domain"/>
    <property type="match status" value="1"/>
</dbReference>
<evidence type="ECO:0000256" key="1">
    <source>
        <dbReference type="SAM" id="MobiDB-lite"/>
    </source>
</evidence>
<dbReference type="CDD" id="cd00201">
    <property type="entry name" value="WW"/>
    <property type="match status" value="1"/>
</dbReference>
<feature type="region of interest" description="Disordered" evidence="1">
    <location>
        <begin position="85"/>
        <end position="129"/>
    </location>
</feature>
<organism evidence="3">
    <name type="scientific">Hanusia phi</name>
    <dbReference type="NCBI Taxonomy" id="3032"/>
    <lineage>
        <taxon>Eukaryota</taxon>
        <taxon>Cryptophyceae</taxon>
        <taxon>Pyrenomonadales</taxon>
        <taxon>Geminigeraceae</taxon>
        <taxon>Hanusia</taxon>
    </lineage>
</organism>
<dbReference type="InterPro" id="IPR001202">
    <property type="entry name" value="WW_dom"/>
</dbReference>
<dbReference type="AlphaFoldDB" id="A0A7S0HXX8"/>
<dbReference type="PANTHER" id="PTHR43194">
    <property type="entry name" value="HYDROLASE ALPHA/BETA FOLD FAMILY"/>
    <property type="match status" value="1"/>
</dbReference>
<dbReference type="Pfam" id="PF00561">
    <property type="entry name" value="Abhydrolase_1"/>
    <property type="match status" value="1"/>
</dbReference>
<dbReference type="PROSITE" id="PS51257">
    <property type="entry name" value="PROKAR_LIPOPROTEIN"/>
    <property type="match status" value="1"/>
</dbReference>
<reference evidence="3" key="1">
    <citation type="submission" date="2021-01" db="EMBL/GenBank/DDBJ databases">
        <authorList>
            <person name="Corre E."/>
            <person name="Pelletier E."/>
            <person name="Niang G."/>
            <person name="Scheremetjew M."/>
            <person name="Finn R."/>
            <person name="Kale V."/>
            <person name="Holt S."/>
            <person name="Cochrane G."/>
            <person name="Meng A."/>
            <person name="Brown T."/>
            <person name="Cohen L."/>
        </authorList>
    </citation>
    <scope>NUCLEOTIDE SEQUENCE</scope>
    <source>
        <strain evidence="3">CCMP325</strain>
    </source>
</reference>
<dbReference type="Pfam" id="PF00397">
    <property type="entry name" value="WW"/>
    <property type="match status" value="1"/>
</dbReference>
<dbReference type="PANTHER" id="PTHR43194:SF2">
    <property type="entry name" value="PEROXISOMAL MEMBRANE PROTEIN LPX1"/>
    <property type="match status" value="1"/>
</dbReference>
<dbReference type="SUPFAM" id="SSF53474">
    <property type="entry name" value="alpha/beta-Hydrolases"/>
    <property type="match status" value="1"/>
</dbReference>
<protein>
    <recommendedName>
        <fullName evidence="2">WW domain-containing protein</fullName>
    </recommendedName>
</protein>
<evidence type="ECO:0000259" key="2">
    <source>
        <dbReference type="PROSITE" id="PS50020"/>
    </source>
</evidence>
<feature type="domain" description="WW" evidence="2">
    <location>
        <begin position="484"/>
        <end position="518"/>
    </location>
</feature>
<proteinExistence type="predicted"/>
<feature type="compositionally biased region" description="Polar residues" evidence="1">
    <location>
        <begin position="113"/>
        <end position="125"/>
    </location>
</feature>